<dbReference type="Gene3D" id="2.60.120.10">
    <property type="entry name" value="Jelly Rolls"/>
    <property type="match status" value="1"/>
</dbReference>
<evidence type="ECO:0000313" key="2">
    <source>
        <dbReference type="EMBL" id="ETR69019.1"/>
    </source>
</evidence>
<protein>
    <submittedName>
        <fullName evidence="2">Cyclic nucleotide-binding protein</fullName>
    </submittedName>
</protein>
<dbReference type="InterPro" id="IPR018490">
    <property type="entry name" value="cNMP-bd_dom_sf"/>
</dbReference>
<comment type="caution">
    <text evidence="2">The sequence shown here is derived from an EMBL/GenBank/DDBJ whole genome shotgun (WGS) entry which is preliminary data.</text>
</comment>
<dbReference type="InterPro" id="IPR014710">
    <property type="entry name" value="RmlC-like_jellyroll"/>
</dbReference>
<accession>A0A1V1P2A8</accession>
<dbReference type="AlphaFoldDB" id="A0A1V1P2A8"/>
<evidence type="ECO:0000259" key="1">
    <source>
        <dbReference type="PROSITE" id="PS50042"/>
    </source>
</evidence>
<name>A0A1V1P2A8_9BACT</name>
<organism evidence="2 3">
    <name type="scientific">Candidatus Magnetoglobus multicellularis str. Araruama</name>
    <dbReference type="NCBI Taxonomy" id="890399"/>
    <lineage>
        <taxon>Bacteria</taxon>
        <taxon>Pseudomonadati</taxon>
        <taxon>Thermodesulfobacteriota</taxon>
        <taxon>Desulfobacteria</taxon>
        <taxon>Desulfobacterales</taxon>
        <taxon>Desulfobacteraceae</taxon>
        <taxon>Candidatus Magnetoglobus</taxon>
    </lineage>
</organism>
<reference evidence="3" key="1">
    <citation type="submission" date="2012-11" db="EMBL/GenBank/DDBJ databases">
        <authorList>
            <person name="Lucero-Rivera Y.E."/>
            <person name="Tovar-Ramirez D."/>
        </authorList>
    </citation>
    <scope>NUCLEOTIDE SEQUENCE [LARGE SCALE GENOMIC DNA]</scope>
    <source>
        <strain evidence="3">Araruama</strain>
    </source>
</reference>
<dbReference type="EMBL" id="ATBP01000761">
    <property type="protein sequence ID" value="ETR69019.1"/>
    <property type="molecule type" value="Genomic_DNA"/>
</dbReference>
<dbReference type="InterPro" id="IPR000595">
    <property type="entry name" value="cNMP-bd_dom"/>
</dbReference>
<feature type="non-terminal residue" evidence="2">
    <location>
        <position position="1"/>
    </location>
</feature>
<dbReference type="PROSITE" id="PS50042">
    <property type="entry name" value="CNMP_BINDING_3"/>
    <property type="match status" value="1"/>
</dbReference>
<proteinExistence type="predicted"/>
<dbReference type="CDD" id="cd00038">
    <property type="entry name" value="CAP_ED"/>
    <property type="match status" value="1"/>
</dbReference>
<evidence type="ECO:0000313" key="3">
    <source>
        <dbReference type="Proteomes" id="UP000189670"/>
    </source>
</evidence>
<dbReference type="SUPFAM" id="SSF51206">
    <property type="entry name" value="cAMP-binding domain-like"/>
    <property type="match status" value="1"/>
</dbReference>
<sequence length="112" mass="12912">NQSDLSMDLFVIISGRFSVNMGYSSTRDRRIQMIAELKKGDIFGEIGFLEGKRRSANITVIESGQVLKMDGFKLHEIFEMDQHIGYVMMRNIALVIAHRLIDINFQLRNLTF</sequence>
<feature type="domain" description="Cyclic nucleotide-binding" evidence="1">
    <location>
        <begin position="1"/>
        <end position="78"/>
    </location>
</feature>
<dbReference type="Proteomes" id="UP000189670">
    <property type="component" value="Unassembled WGS sequence"/>
</dbReference>
<dbReference type="Pfam" id="PF00027">
    <property type="entry name" value="cNMP_binding"/>
    <property type="match status" value="1"/>
</dbReference>
<gene>
    <name evidence="2" type="ORF">OMM_09952</name>
</gene>